<dbReference type="SUPFAM" id="SSF53300">
    <property type="entry name" value="vWA-like"/>
    <property type="match status" value="1"/>
</dbReference>
<reference evidence="1" key="1">
    <citation type="submission" date="2021-03" db="EMBL/GenBank/DDBJ databases">
        <title>Comparative genomics and phylogenomic investigation of the class Geoglossomycetes provide insights into ecological specialization and systematics.</title>
        <authorList>
            <person name="Melie T."/>
            <person name="Pirro S."/>
            <person name="Miller A.N."/>
            <person name="Quandt A."/>
        </authorList>
    </citation>
    <scope>NUCLEOTIDE SEQUENCE</scope>
    <source>
        <strain evidence="1">CAQ_001_2017</strain>
    </source>
</reference>
<dbReference type="AlphaFoldDB" id="A0A9P8RTQ3"/>
<dbReference type="Proteomes" id="UP000750711">
    <property type="component" value="Unassembled WGS sequence"/>
</dbReference>
<dbReference type="EMBL" id="JAGHQM010000022">
    <property type="protein sequence ID" value="KAH0566236.1"/>
    <property type="molecule type" value="Genomic_DNA"/>
</dbReference>
<organism evidence="1 2">
    <name type="scientific">Trichoglossum hirsutum</name>
    <dbReference type="NCBI Taxonomy" id="265104"/>
    <lineage>
        <taxon>Eukaryota</taxon>
        <taxon>Fungi</taxon>
        <taxon>Dikarya</taxon>
        <taxon>Ascomycota</taxon>
        <taxon>Pezizomycotina</taxon>
        <taxon>Geoglossomycetes</taxon>
        <taxon>Geoglossales</taxon>
        <taxon>Geoglossaceae</taxon>
        <taxon>Trichoglossum</taxon>
    </lineage>
</organism>
<proteinExistence type="predicted"/>
<keyword evidence="2" id="KW-1185">Reference proteome</keyword>
<protein>
    <recommendedName>
        <fullName evidence="3">VWFA domain-containing protein</fullName>
    </recommendedName>
</protein>
<dbReference type="InterPro" id="IPR036465">
    <property type="entry name" value="vWFA_dom_sf"/>
</dbReference>
<evidence type="ECO:0008006" key="3">
    <source>
        <dbReference type="Google" id="ProtNLM"/>
    </source>
</evidence>
<accession>A0A9P8RTQ3</accession>
<dbReference type="PANTHER" id="PTHR34706">
    <property type="entry name" value="SLR1338 PROTEIN"/>
    <property type="match status" value="1"/>
</dbReference>
<comment type="caution">
    <text evidence="1">The sequence shown here is derived from an EMBL/GenBank/DDBJ whole genome shotgun (WGS) entry which is preliminary data.</text>
</comment>
<dbReference type="Gene3D" id="3.40.50.410">
    <property type="entry name" value="von Willebrand factor, type A domain"/>
    <property type="match status" value="1"/>
</dbReference>
<gene>
    <name evidence="1" type="ORF">GP486_000357</name>
</gene>
<dbReference type="PANTHER" id="PTHR34706:SF1">
    <property type="entry name" value="VWFA DOMAIN-CONTAINING PROTEIN"/>
    <property type="match status" value="1"/>
</dbReference>
<sequence length="510" mass="54449">MSCHSCDITALGCSGCDANHFGLTTHGPLHLGLGTPVVSSKTVLNEFALHLSAALLAENSPYKVKIEESLAKGTLSRFSRCLLSAAIQAFAMETSQELGPEILLTLEKKLLEDEAAKAKARKAAEDAARERAGIVAKEAADAMAKMIATTIAQQLAPKAAREAAIEPAKQAAKEAAIEPARHTATQVARDIATAEVKTAVQAIQAKQDLDNFTKRNLAGFTNISQDEVREAIAKASANAPAVTDKFKIPQESASQVPRLALYDFLFLCGVEDDSSSMTTEATRIPTLEASIRGLFRIRTDLGSKRRFSIIPFEGTVHENLNTGSDLDRALKSLKYNTGASALGPLEKRILGRLGQDAGKKTLYPTVVVVITDGDVSSNQSSSFISSPVSPITFLGLPRIIAWPKHSANSLNQVGNVSSFGQAIASFKNLLNKNNYLGPAALFLICRVGGDNTAAASLMGLKHNKAIKDMVLYSEDQLDSKLSQMQGNIDEYAGWVVGELLKAMELQVLAA</sequence>
<evidence type="ECO:0000313" key="1">
    <source>
        <dbReference type="EMBL" id="KAH0566236.1"/>
    </source>
</evidence>
<name>A0A9P8RTQ3_9PEZI</name>
<evidence type="ECO:0000313" key="2">
    <source>
        <dbReference type="Proteomes" id="UP000750711"/>
    </source>
</evidence>